<dbReference type="AlphaFoldDB" id="A0A804ME20"/>
<evidence type="ECO:0000313" key="9">
    <source>
        <dbReference type="Proteomes" id="UP000007305"/>
    </source>
</evidence>
<proteinExistence type="evidence at protein level"/>
<dbReference type="PROSITE" id="PS50119">
    <property type="entry name" value="ZF_BBOX"/>
    <property type="match status" value="2"/>
</dbReference>
<evidence type="ECO:0000256" key="6">
    <source>
        <dbReference type="SAM" id="Phobius"/>
    </source>
</evidence>
<evidence type="ECO:0000313" key="8">
    <source>
        <dbReference type="EnsemblPlants" id="Zm00001eb078490_P002"/>
    </source>
</evidence>
<dbReference type="GO" id="GO:0005634">
    <property type="term" value="C:nucleus"/>
    <property type="evidence" value="ECO:0000318"/>
    <property type="project" value="GO_Central"/>
</dbReference>
<feature type="region of interest" description="Disordered" evidence="5">
    <location>
        <begin position="222"/>
        <end position="283"/>
    </location>
</feature>
<dbReference type="SMART" id="SM00336">
    <property type="entry name" value="BBOX"/>
    <property type="match status" value="2"/>
</dbReference>
<protein>
    <recommendedName>
        <fullName evidence="7">B box-type domain-containing protein</fullName>
    </recommendedName>
</protein>
<keyword evidence="6" id="KW-0472">Membrane</keyword>
<name>A0A804ME20_MAIZE</name>
<accession>A0A804ME20</accession>
<reference evidence="9" key="1">
    <citation type="submission" date="2015-12" db="EMBL/GenBank/DDBJ databases">
        <title>Update maize B73 reference genome by single molecule sequencing technologies.</title>
        <authorList>
            <consortium name="Maize Genome Sequencing Project"/>
            <person name="Ware D."/>
        </authorList>
    </citation>
    <scope>NUCLEOTIDE SEQUENCE [LARGE SCALE GENOMIC DNA]</scope>
    <source>
        <strain evidence="9">cv. B73</strain>
    </source>
</reference>
<dbReference type="CDD" id="cd19821">
    <property type="entry name" value="Bbox1_BBX-like"/>
    <property type="match status" value="2"/>
</dbReference>
<evidence type="ECO:0000256" key="1">
    <source>
        <dbReference type="ARBA" id="ARBA00022723"/>
    </source>
</evidence>
<dbReference type="InParanoid" id="A0A804ME20"/>
<sequence>MEGDEKSAGGAPAYWGLGARPCDACGAEAARLYCRADAAFLCAGCDARAHGAGSRHARVWLCEVCEHAPAAVTCRADAAALCASCDADIHSANPLARRHERLHVAPFFGALADAPKPFASAAPPKATDDDGSNEDEAASWLLPEPDHGQKEGATTEVFFADSDPYLDLDFARSMDEIKTIGVQQSGSPELDLAGTKLFYSDHSVNHSVIVGGSGCARRGVWHGAHGGSGQQGPGARGAADAVPGEAQEQAVREDDPVRVPQGVRGDAAAHQGPVRQAHARGWGGHAGGARGDVLLRRCRRGCAHGPRRSRCGLRRRAHILIYAIATPTCTLVSLVLWGCNFCCMHCMQSSY</sequence>
<feature type="domain" description="B box-type" evidence="7">
    <location>
        <begin position="57"/>
        <end position="104"/>
    </location>
</feature>
<keyword evidence="6" id="KW-1133">Transmembrane helix</keyword>
<gene>
    <name evidence="8" type="primary">LOC103646270</name>
</gene>
<dbReference type="InterPro" id="IPR049808">
    <property type="entry name" value="CONSTANS-like_Bbox1"/>
</dbReference>
<keyword evidence="10" id="KW-1267">Proteomics identification</keyword>
<dbReference type="PANTHER" id="PTHR31319:SF77">
    <property type="entry name" value="ZINC FINGER PROTEIN CONSTANS-LIKE 4"/>
    <property type="match status" value="1"/>
</dbReference>
<organism evidence="8 9">
    <name type="scientific">Zea mays</name>
    <name type="common">Maize</name>
    <dbReference type="NCBI Taxonomy" id="4577"/>
    <lineage>
        <taxon>Eukaryota</taxon>
        <taxon>Viridiplantae</taxon>
        <taxon>Streptophyta</taxon>
        <taxon>Embryophyta</taxon>
        <taxon>Tracheophyta</taxon>
        <taxon>Spermatophyta</taxon>
        <taxon>Magnoliopsida</taxon>
        <taxon>Liliopsida</taxon>
        <taxon>Poales</taxon>
        <taxon>Poaceae</taxon>
        <taxon>PACMAD clade</taxon>
        <taxon>Panicoideae</taxon>
        <taxon>Andropogonodae</taxon>
        <taxon>Andropogoneae</taxon>
        <taxon>Tripsacinae</taxon>
        <taxon>Zea</taxon>
    </lineage>
</organism>
<dbReference type="Pfam" id="PF00643">
    <property type="entry name" value="zf-B_box"/>
    <property type="match status" value="1"/>
</dbReference>
<dbReference type="GO" id="GO:0009909">
    <property type="term" value="P:regulation of flower development"/>
    <property type="evidence" value="ECO:0000318"/>
    <property type="project" value="GO_Central"/>
</dbReference>
<evidence type="ECO:0000256" key="2">
    <source>
        <dbReference type="ARBA" id="ARBA00022771"/>
    </source>
</evidence>
<keyword evidence="2 4" id="KW-0863">Zinc-finger</keyword>
<evidence type="ECO:0000256" key="3">
    <source>
        <dbReference type="ARBA" id="ARBA00022833"/>
    </source>
</evidence>
<keyword evidence="9" id="KW-1185">Reference proteome</keyword>
<reference evidence="8" key="2">
    <citation type="submission" date="2019-07" db="EMBL/GenBank/DDBJ databases">
        <authorList>
            <person name="Seetharam A."/>
            <person name="Woodhouse M."/>
            <person name="Cannon E."/>
        </authorList>
    </citation>
    <scope>NUCLEOTIDE SEQUENCE [LARGE SCALE GENOMIC DNA]</scope>
    <source>
        <strain evidence="8">cv. B73</strain>
    </source>
</reference>
<feature type="region of interest" description="Disordered" evidence="5">
    <location>
        <begin position="119"/>
        <end position="147"/>
    </location>
</feature>
<dbReference type="InterPro" id="IPR045281">
    <property type="entry name" value="CONSTANS-like"/>
</dbReference>
<feature type="compositionally biased region" description="Gly residues" evidence="5">
    <location>
        <begin position="224"/>
        <end position="235"/>
    </location>
</feature>
<evidence type="ECO:0000256" key="5">
    <source>
        <dbReference type="SAM" id="MobiDB-lite"/>
    </source>
</evidence>
<evidence type="ECO:0007829" key="10">
    <source>
        <dbReference type="PeptideAtlas" id="A0A804ME20"/>
    </source>
</evidence>
<dbReference type="PANTHER" id="PTHR31319">
    <property type="entry name" value="ZINC FINGER PROTEIN CONSTANS-LIKE 4"/>
    <property type="match status" value="1"/>
</dbReference>
<dbReference type="Proteomes" id="UP000007305">
    <property type="component" value="Chromosome 2"/>
</dbReference>
<dbReference type="EnsemblPlants" id="Zm00001eb078490_T002">
    <property type="protein sequence ID" value="Zm00001eb078490_P002"/>
    <property type="gene ID" value="Zm00001eb078490"/>
</dbReference>
<keyword evidence="1" id="KW-0479">Metal-binding</keyword>
<keyword evidence="3" id="KW-0862">Zinc</keyword>
<dbReference type="GO" id="GO:0008270">
    <property type="term" value="F:zinc ion binding"/>
    <property type="evidence" value="ECO:0007669"/>
    <property type="project" value="UniProtKB-KW"/>
</dbReference>
<dbReference type="Gramene" id="Zm00001eb078490_T002">
    <property type="protein sequence ID" value="Zm00001eb078490_P002"/>
    <property type="gene ID" value="Zm00001eb078490"/>
</dbReference>
<dbReference type="OrthoDB" id="153872at2759"/>
<feature type="transmembrane region" description="Helical" evidence="6">
    <location>
        <begin position="317"/>
        <end position="338"/>
    </location>
</feature>
<feature type="domain" description="B box-type" evidence="7">
    <location>
        <begin position="17"/>
        <end position="61"/>
    </location>
</feature>
<keyword evidence="6" id="KW-0812">Transmembrane</keyword>
<reference evidence="8" key="3">
    <citation type="submission" date="2021-05" db="UniProtKB">
        <authorList>
            <consortium name="EnsemblPlants"/>
        </authorList>
    </citation>
    <scope>IDENTIFICATION</scope>
    <source>
        <strain evidence="8">cv. B73</strain>
    </source>
</reference>
<evidence type="ECO:0000256" key="4">
    <source>
        <dbReference type="PROSITE-ProRule" id="PRU00024"/>
    </source>
</evidence>
<evidence type="ECO:0000259" key="7">
    <source>
        <dbReference type="PROSITE" id="PS50119"/>
    </source>
</evidence>
<dbReference type="InterPro" id="IPR000315">
    <property type="entry name" value="Znf_B-box"/>
</dbReference>